<dbReference type="Gene3D" id="3.40.630.30">
    <property type="match status" value="1"/>
</dbReference>
<dbReference type="Proteomes" id="UP000008630">
    <property type="component" value="Chromosome"/>
</dbReference>
<dbReference type="KEGG" id="bhl:Bache_1020"/>
<evidence type="ECO:0000313" key="2">
    <source>
        <dbReference type="Proteomes" id="UP000008630"/>
    </source>
</evidence>
<dbReference type="EMBL" id="CP002352">
    <property type="protein sequence ID" value="ADV43031.1"/>
    <property type="molecule type" value="Genomic_DNA"/>
</dbReference>
<dbReference type="OrthoDB" id="9796381at2"/>
<dbReference type="RefSeq" id="WP_013546644.1">
    <property type="nucleotide sequence ID" value="NC_014933.1"/>
</dbReference>
<dbReference type="PATRIC" id="fig|693979.3.peg.1087"/>
<reference key="1">
    <citation type="submission" date="2010-11" db="EMBL/GenBank/DDBJ databases">
        <title>The complete genome of Bacteroides helcogenes P 36-108.</title>
        <authorList>
            <consortium name="US DOE Joint Genome Institute (JGI-PGF)"/>
            <person name="Lucas S."/>
            <person name="Copeland A."/>
            <person name="Lapidus A."/>
            <person name="Bruce D."/>
            <person name="Goodwin L."/>
            <person name="Pitluck S."/>
            <person name="Kyrpides N."/>
            <person name="Mavromatis K."/>
            <person name="Ivanova N."/>
            <person name="Zeytun A."/>
            <person name="Brettin T."/>
            <person name="Detter J.C."/>
            <person name="Tapia R."/>
            <person name="Han C."/>
            <person name="Land M."/>
            <person name="Hauser L."/>
            <person name="Markowitz V."/>
            <person name="Cheng J.-F."/>
            <person name="Hugenholtz P."/>
            <person name="Woyke T."/>
            <person name="Wu D."/>
            <person name="Gronow S."/>
            <person name="Wellnitz S."/>
            <person name="Brambilla E."/>
            <person name="Klenk H.-P."/>
            <person name="Eisen J.A."/>
        </authorList>
    </citation>
    <scope>NUCLEOTIDE SEQUENCE</scope>
    <source>
        <strain>P 36-108</strain>
    </source>
</reference>
<dbReference type="STRING" id="693979.Bache_1020"/>
<evidence type="ECO:0000313" key="1">
    <source>
        <dbReference type="EMBL" id="ADV43031.1"/>
    </source>
</evidence>
<reference evidence="1 2" key="2">
    <citation type="journal article" date="2011" name="Stand. Genomic Sci.">
        <title>Complete genome sequence of Bacteroides helcogenes type strain (P 36-108).</title>
        <authorList>
            <person name="Pati A."/>
            <person name="Gronow S."/>
            <person name="Zeytun A."/>
            <person name="Lapidus A."/>
            <person name="Nolan M."/>
            <person name="Hammon N."/>
            <person name="Deshpande S."/>
            <person name="Cheng J.F."/>
            <person name="Tapia R."/>
            <person name="Han C."/>
            <person name="Goodwin L."/>
            <person name="Pitluck S."/>
            <person name="Liolios K."/>
            <person name="Pagani I."/>
            <person name="Ivanova N."/>
            <person name="Mavromatis K."/>
            <person name="Chen A."/>
            <person name="Palaniappan K."/>
            <person name="Land M."/>
            <person name="Hauser L."/>
            <person name="Chang Y.J."/>
            <person name="Jeffries C.D."/>
            <person name="Detter J.C."/>
            <person name="Brambilla E."/>
            <person name="Rohde M."/>
            <person name="Goker M."/>
            <person name="Woyke T."/>
            <person name="Bristow J."/>
            <person name="Eisen J.A."/>
            <person name="Markowitz V."/>
            <person name="Hugenholtz P."/>
            <person name="Kyrpides N.C."/>
            <person name="Klenk H.P."/>
            <person name="Lucas S."/>
        </authorList>
    </citation>
    <scope>NUCLEOTIDE SEQUENCE [LARGE SCALE GENOMIC DNA]</scope>
    <source>
        <strain evidence="2">ATCC 35417 / DSM 20613 / JCM 6297 / CCUG 15421 / P 36-108</strain>
    </source>
</reference>
<gene>
    <name evidence="1" type="ordered locus">Bache_1020</name>
</gene>
<name>E6SR87_BACT6</name>
<accession>E6SR87</accession>
<sequence>MIRIRKTEPTETDILMDIFEQAKRIMRKDGNMAQWTGNYPSIDIVTKDIRDGNSYVCLDDNGKIIGTFAFIRGNDPTYTRIYEGEWLEDTLPYGVIHRLASTEDSKGTAAACLGWCYAQIPNLRADTHRDNRILRHILTKHGFRYCGIIYLANGDERLAFQKITPRTSSSVLPHPYP</sequence>
<keyword evidence="2" id="KW-1185">Reference proteome</keyword>
<organism evidence="1 2">
    <name type="scientific">Bacteroides helcogenes (strain ATCC 35417 / DSM 20613 / JCM 6297 / CCUG 15421 / P 36-108)</name>
    <dbReference type="NCBI Taxonomy" id="693979"/>
    <lineage>
        <taxon>Bacteria</taxon>
        <taxon>Pseudomonadati</taxon>
        <taxon>Bacteroidota</taxon>
        <taxon>Bacteroidia</taxon>
        <taxon>Bacteroidales</taxon>
        <taxon>Bacteroidaceae</taxon>
        <taxon>Bacteroides</taxon>
    </lineage>
</organism>
<dbReference type="HOGENOM" id="CLU_013985_13_0_10"/>
<dbReference type="InterPro" id="IPR016181">
    <property type="entry name" value="Acyl_CoA_acyltransferase"/>
</dbReference>
<dbReference type="SUPFAM" id="SSF55729">
    <property type="entry name" value="Acyl-CoA N-acyltransferases (Nat)"/>
    <property type="match status" value="1"/>
</dbReference>
<protein>
    <submittedName>
        <fullName evidence="1">Acetyltransferase</fullName>
    </submittedName>
</protein>
<dbReference type="eggNOG" id="COG0456">
    <property type="taxonomic scope" value="Bacteria"/>
</dbReference>
<dbReference type="AlphaFoldDB" id="E6SR87"/>
<proteinExistence type="predicted"/>